<evidence type="ECO:0000313" key="5">
    <source>
        <dbReference type="Proteomes" id="UP000593765"/>
    </source>
</evidence>
<sequence length="447" mass="49000">MSDGAADTTFPTSRSYANSRKLQAVAHALIPGGAHTYAKGDDQFPEDSPGFMARGQGAHAWDVDGNEFIEYGIGLRSVILGHAYEPVIRAAAAALPMGVNFTRPHQVEVEAAEAVLSLVNQDMIKFAKHGSDVVTAAVKLSRAFTGRDMIAVCGDHPFFAVDDWFIGTTAMNAGIPLYTQLLTQKFKYNDLASLQALFDQFPDKIACVVMEAENTEAPQPGYLQKVQDLCRRKGAVFVMDEIITGFRWHNGGAQAFHGVKPDLCSFGKAMANGFSVSALCGRRDIMEQGGLRSDRKRVFTLSTTHGGETHALAACIATMNEYKSRDVIGTLWRQGKRLQDGVDRIIDSLGIRDYFHLVGRPAALIYVTKDADKTRSQQFRTLFLQEMIKRGVICPNLIVSAAHTDADIDRTIAVVGESLEVYKKALEEGVYRYLAGRPVKPVARAYN</sequence>
<dbReference type="Pfam" id="PF00202">
    <property type="entry name" value="Aminotran_3"/>
    <property type="match status" value="1"/>
</dbReference>
<keyword evidence="4" id="KW-0413">Isomerase</keyword>
<dbReference type="KEGG" id="hbs:IPV69_26590"/>
<accession>A0A7M2WWC9</accession>
<dbReference type="NCBIfam" id="NF004856">
    <property type="entry name" value="PRK06209.1"/>
    <property type="match status" value="1"/>
</dbReference>
<comment type="similarity">
    <text evidence="3">Belongs to the class-III pyridoxal-phosphate-dependent aminotransferase family.</text>
</comment>
<proteinExistence type="inferred from homology"/>
<dbReference type="InterPro" id="IPR015422">
    <property type="entry name" value="PyrdxlP-dep_Trfase_small"/>
</dbReference>
<dbReference type="PANTHER" id="PTHR43713">
    <property type="entry name" value="GLUTAMATE-1-SEMIALDEHYDE 2,1-AMINOMUTASE"/>
    <property type="match status" value="1"/>
</dbReference>
<dbReference type="PANTHER" id="PTHR43713:SF3">
    <property type="entry name" value="GLUTAMATE-1-SEMIALDEHYDE 2,1-AMINOMUTASE 1, CHLOROPLASTIC-RELATED"/>
    <property type="match status" value="1"/>
</dbReference>
<evidence type="ECO:0000256" key="2">
    <source>
        <dbReference type="ARBA" id="ARBA00022898"/>
    </source>
</evidence>
<dbReference type="RefSeq" id="WP_206292767.1">
    <property type="nucleotide sequence ID" value="NZ_CP063458.1"/>
</dbReference>
<dbReference type="InterPro" id="IPR015421">
    <property type="entry name" value="PyrdxlP-dep_Trfase_major"/>
</dbReference>
<comment type="cofactor">
    <cofactor evidence="1">
        <name>pyridoxal 5'-phosphate</name>
        <dbReference type="ChEBI" id="CHEBI:597326"/>
    </cofactor>
</comment>
<keyword evidence="2 3" id="KW-0663">Pyridoxal phosphate</keyword>
<dbReference type="Proteomes" id="UP000593765">
    <property type="component" value="Chromosome"/>
</dbReference>
<evidence type="ECO:0000256" key="3">
    <source>
        <dbReference type="RuleBase" id="RU003560"/>
    </source>
</evidence>
<dbReference type="GO" id="GO:0042286">
    <property type="term" value="F:glutamate-1-semialdehyde 2,1-aminomutase activity"/>
    <property type="evidence" value="ECO:0007669"/>
    <property type="project" value="UniProtKB-EC"/>
</dbReference>
<reference evidence="4 5" key="1">
    <citation type="submission" date="2020-10" db="EMBL/GenBank/DDBJ databases">
        <title>Wide distribution of Phycisphaera-like planctomycetes from WD2101 soil group in peatlands and genome analysis of the first cultivated representative.</title>
        <authorList>
            <person name="Dedysh S.N."/>
            <person name="Beletsky A.V."/>
            <person name="Ivanova A."/>
            <person name="Kulichevskaya I.S."/>
            <person name="Suzina N.E."/>
            <person name="Philippov D.A."/>
            <person name="Rakitin A.L."/>
            <person name="Mardanov A.V."/>
            <person name="Ravin N.V."/>
        </authorList>
    </citation>
    <scope>NUCLEOTIDE SEQUENCE [LARGE SCALE GENOMIC DNA]</scope>
    <source>
        <strain evidence="4 5">M1803</strain>
    </source>
</reference>
<dbReference type="GO" id="GO:0008483">
    <property type="term" value="F:transaminase activity"/>
    <property type="evidence" value="ECO:0007669"/>
    <property type="project" value="InterPro"/>
</dbReference>
<dbReference type="Gene3D" id="3.90.1150.10">
    <property type="entry name" value="Aspartate Aminotransferase, domain 1"/>
    <property type="match status" value="1"/>
</dbReference>
<organism evidence="4 5">
    <name type="scientific">Humisphaera borealis</name>
    <dbReference type="NCBI Taxonomy" id="2807512"/>
    <lineage>
        <taxon>Bacteria</taxon>
        <taxon>Pseudomonadati</taxon>
        <taxon>Planctomycetota</taxon>
        <taxon>Phycisphaerae</taxon>
        <taxon>Tepidisphaerales</taxon>
        <taxon>Tepidisphaeraceae</taxon>
        <taxon>Humisphaera</taxon>
    </lineage>
</organism>
<dbReference type="AlphaFoldDB" id="A0A7M2WWC9"/>
<dbReference type="InterPro" id="IPR005814">
    <property type="entry name" value="Aminotrans_3"/>
</dbReference>
<dbReference type="SUPFAM" id="SSF53383">
    <property type="entry name" value="PLP-dependent transferases"/>
    <property type="match status" value="1"/>
</dbReference>
<evidence type="ECO:0000256" key="1">
    <source>
        <dbReference type="ARBA" id="ARBA00001933"/>
    </source>
</evidence>
<evidence type="ECO:0000313" key="4">
    <source>
        <dbReference type="EMBL" id="QOV89713.1"/>
    </source>
</evidence>
<dbReference type="EC" id="5.4.3.8" evidence="4"/>
<name>A0A7M2WWC9_9BACT</name>
<dbReference type="InterPro" id="IPR015424">
    <property type="entry name" value="PyrdxlP-dep_Trfase"/>
</dbReference>
<protein>
    <submittedName>
        <fullName evidence="4">Glutamate-1-semialdehyde 2,1-aminomutase</fullName>
        <ecNumber evidence="4">5.4.3.8</ecNumber>
    </submittedName>
</protein>
<gene>
    <name evidence="4" type="ORF">IPV69_26590</name>
</gene>
<dbReference type="GO" id="GO:0030170">
    <property type="term" value="F:pyridoxal phosphate binding"/>
    <property type="evidence" value="ECO:0007669"/>
    <property type="project" value="InterPro"/>
</dbReference>
<dbReference type="Gene3D" id="3.40.640.10">
    <property type="entry name" value="Type I PLP-dependent aspartate aminotransferase-like (Major domain)"/>
    <property type="match status" value="1"/>
</dbReference>
<dbReference type="EMBL" id="CP063458">
    <property type="protein sequence ID" value="QOV89713.1"/>
    <property type="molecule type" value="Genomic_DNA"/>
</dbReference>
<keyword evidence="5" id="KW-1185">Reference proteome</keyword>